<dbReference type="InterPro" id="IPR017968">
    <property type="entry name" value="Acylphosphatase_CS"/>
</dbReference>
<dbReference type="Proteomes" id="UP000198548">
    <property type="component" value="Unassembled WGS sequence"/>
</dbReference>
<dbReference type="EC" id="3.6.1.7" evidence="2 5"/>
<comment type="similarity">
    <text evidence="1 6">Belongs to the acylphosphatase family.</text>
</comment>
<evidence type="ECO:0000256" key="1">
    <source>
        <dbReference type="ARBA" id="ARBA00005614"/>
    </source>
</evidence>
<dbReference type="PANTHER" id="PTHR47268:SF4">
    <property type="entry name" value="ACYLPHOSPHATASE"/>
    <property type="match status" value="1"/>
</dbReference>
<evidence type="ECO:0000256" key="4">
    <source>
        <dbReference type="ARBA" id="ARBA00047645"/>
    </source>
</evidence>
<dbReference type="Gene3D" id="3.30.70.100">
    <property type="match status" value="1"/>
</dbReference>
<evidence type="ECO:0000313" key="11">
    <source>
        <dbReference type="Proteomes" id="UP000198548"/>
    </source>
</evidence>
<feature type="compositionally biased region" description="Basic and acidic residues" evidence="7">
    <location>
        <begin position="7"/>
        <end position="18"/>
    </location>
</feature>
<dbReference type="GO" id="GO:0003998">
    <property type="term" value="F:acylphosphatase activity"/>
    <property type="evidence" value="ECO:0007669"/>
    <property type="project" value="UniProtKB-EC"/>
</dbReference>
<evidence type="ECO:0000313" key="10">
    <source>
        <dbReference type="EMBL" id="SEL71143.1"/>
    </source>
</evidence>
<dbReference type="Pfam" id="PF00708">
    <property type="entry name" value="Acylphosphatase"/>
    <property type="match status" value="1"/>
</dbReference>
<feature type="region of interest" description="Disordered" evidence="7">
    <location>
        <begin position="1"/>
        <end position="34"/>
    </location>
</feature>
<protein>
    <recommendedName>
        <fullName evidence="3 5">acylphosphatase</fullName>
        <ecNumber evidence="2 5">3.6.1.7</ecNumber>
    </recommendedName>
</protein>
<dbReference type="EMBL" id="BJUX01000006">
    <property type="protein sequence ID" value="GEK88772.1"/>
    <property type="molecule type" value="Genomic_DNA"/>
</dbReference>
<keyword evidence="5" id="KW-0378">Hydrolase</keyword>
<evidence type="ECO:0000313" key="9">
    <source>
        <dbReference type="EMBL" id="GEK88772.1"/>
    </source>
</evidence>
<reference evidence="9 12" key="2">
    <citation type="submission" date="2019-07" db="EMBL/GenBank/DDBJ databases">
        <title>Whole genome shotgun sequence of Alkalibacterium putridalgicola NBRC 103243.</title>
        <authorList>
            <person name="Hosoyama A."/>
            <person name="Uohara A."/>
            <person name="Ohji S."/>
            <person name="Ichikawa N."/>
        </authorList>
    </citation>
    <scope>NUCLEOTIDE SEQUENCE [LARGE SCALE GENOMIC DNA]</scope>
    <source>
        <strain evidence="9 12">NBRC 103243</strain>
    </source>
</reference>
<dbReference type="STRING" id="426703.SAMN04488100_10817"/>
<dbReference type="EMBL" id="FOBL01000008">
    <property type="protein sequence ID" value="SEL71143.1"/>
    <property type="molecule type" value="Genomic_DNA"/>
</dbReference>
<evidence type="ECO:0000256" key="6">
    <source>
        <dbReference type="RuleBase" id="RU004168"/>
    </source>
</evidence>
<name>A0A1H7SF89_9LACT</name>
<dbReference type="OrthoDB" id="9808093at2"/>
<dbReference type="InterPro" id="IPR020456">
    <property type="entry name" value="Acylphosphatase"/>
</dbReference>
<evidence type="ECO:0000256" key="7">
    <source>
        <dbReference type="SAM" id="MobiDB-lite"/>
    </source>
</evidence>
<dbReference type="Proteomes" id="UP000321425">
    <property type="component" value="Unassembled WGS sequence"/>
</dbReference>
<sequence length="123" mass="13509">MGSLFKDFFDQGKNRDSSGEVIYTNDPLGSSGKQKMRAEISGRVQGVGFRFSTKQSADELGVKGIVRNEPDGTVYVEGVGEQDQLNRFIEALRKGPSPAAEVEKVVVTYDQNIEEKSNFSQAN</sequence>
<reference evidence="10 11" key="1">
    <citation type="submission" date="2016-10" db="EMBL/GenBank/DDBJ databases">
        <authorList>
            <person name="de Groot N.N."/>
        </authorList>
    </citation>
    <scope>NUCLEOTIDE SEQUENCE [LARGE SCALE GENOMIC DNA]</scope>
    <source>
        <strain evidence="10 11">DSM 19182</strain>
    </source>
</reference>
<organism evidence="10 11">
    <name type="scientific">Alkalibacterium putridalgicola</name>
    <dbReference type="NCBI Taxonomy" id="426703"/>
    <lineage>
        <taxon>Bacteria</taxon>
        <taxon>Bacillati</taxon>
        <taxon>Bacillota</taxon>
        <taxon>Bacilli</taxon>
        <taxon>Lactobacillales</taxon>
        <taxon>Carnobacteriaceae</taxon>
        <taxon>Alkalibacterium</taxon>
    </lineage>
</organism>
<comment type="catalytic activity">
    <reaction evidence="4 5">
        <text>an acyl phosphate + H2O = a carboxylate + phosphate + H(+)</text>
        <dbReference type="Rhea" id="RHEA:14965"/>
        <dbReference type="ChEBI" id="CHEBI:15377"/>
        <dbReference type="ChEBI" id="CHEBI:15378"/>
        <dbReference type="ChEBI" id="CHEBI:29067"/>
        <dbReference type="ChEBI" id="CHEBI:43474"/>
        <dbReference type="ChEBI" id="CHEBI:59918"/>
        <dbReference type="EC" id="3.6.1.7"/>
    </reaction>
</comment>
<keyword evidence="12" id="KW-1185">Reference proteome</keyword>
<evidence type="ECO:0000256" key="5">
    <source>
        <dbReference type="PROSITE-ProRule" id="PRU00520"/>
    </source>
</evidence>
<feature type="domain" description="Acylphosphatase-like" evidence="8">
    <location>
        <begin position="35"/>
        <end position="123"/>
    </location>
</feature>
<feature type="active site" evidence="5">
    <location>
        <position position="68"/>
    </location>
</feature>
<evidence type="ECO:0000313" key="12">
    <source>
        <dbReference type="Proteomes" id="UP000321425"/>
    </source>
</evidence>
<dbReference type="AlphaFoldDB" id="A0A1H7SF89"/>
<dbReference type="PROSITE" id="PS51160">
    <property type="entry name" value="ACYLPHOSPHATASE_3"/>
    <property type="match status" value="1"/>
</dbReference>
<dbReference type="PANTHER" id="PTHR47268">
    <property type="entry name" value="ACYLPHOSPHATASE"/>
    <property type="match status" value="1"/>
</dbReference>
<accession>A0A1H7SF89</accession>
<gene>
    <name evidence="9" type="ORF">APU01nite_08110</name>
    <name evidence="10" type="ORF">SAMN04488100_10817</name>
</gene>
<evidence type="ECO:0000256" key="3">
    <source>
        <dbReference type="ARBA" id="ARBA00015991"/>
    </source>
</evidence>
<evidence type="ECO:0000256" key="2">
    <source>
        <dbReference type="ARBA" id="ARBA00012150"/>
    </source>
</evidence>
<proteinExistence type="inferred from homology"/>
<dbReference type="InterPro" id="IPR036046">
    <property type="entry name" value="Acylphosphatase-like_dom_sf"/>
</dbReference>
<evidence type="ECO:0000259" key="8">
    <source>
        <dbReference type="PROSITE" id="PS51160"/>
    </source>
</evidence>
<feature type="active site" evidence="5">
    <location>
        <position position="50"/>
    </location>
</feature>
<dbReference type="InterPro" id="IPR001792">
    <property type="entry name" value="Acylphosphatase-like_dom"/>
</dbReference>
<dbReference type="SUPFAM" id="SSF54975">
    <property type="entry name" value="Acylphosphatase/BLUF domain-like"/>
    <property type="match status" value="1"/>
</dbReference>
<dbReference type="RefSeq" id="WP_091487383.1">
    <property type="nucleotide sequence ID" value="NZ_BJUX01000006.1"/>
</dbReference>
<dbReference type="PRINTS" id="PR00112">
    <property type="entry name" value="ACYLPHPHTASE"/>
</dbReference>
<dbReference type="PROSITE" id="PS00150">
    <property type="entry name" value="ACYLPHOSPHATASE_1"/>
    <property type="match status" value="1"/>
</dbReference>